<dbReference type="PANTHER" id="PTHR31672">
    <property type="entry name" value="BNACNNG10540D PROTEIN"/>
    <property type="match status" value="1"/>
</dbReference>
<reference evidence="2 3" key="1">
    <citation type="submission" date="2018-09" db="EMBL/GenBank/DDBJ databases">
        <title>A high-quality reference genome of wild soybean provides a powerful tool to mine soybean genomes.</title>
        <authorList>
            <person name="Xie M."/>
            <person name="Chung C.Y.L."/>
            <person name="Li M.-W."/>
            <person name="Wong F.-L."/>
            <person name="Chan T.-F."/>
            <person name="Lam H.-M."/>
        </authorList>
    </citation>
    <scope>NUCLEOTIDE SEQUENCE [LARGE SCALE GENOMIC DNA]</scope>
    <source>
        <strain evidence="3">cv. W05</strain>
        <tissue evidence="2">Hypocotyl of etiolated seedlings</tissue>
    </source>
</reference>
<protein>
    <recommendedName>
        <fullName evidence="1">F-box protein At3g26010-like beta-propeller domain-containing protein</fullName>
    </recommendedName>
</protein>
<dbReference type="SUPFAM" id="SSF81383">
    <property type="entry name" value="F-box domain"/>
    <property type="match status" value="1"/>
</dbReference>
<evidence type="ECO:0000259" key="1">
    <source>
        <dbReference type="Pfam" id="PF24750"/>
    </source>
</evidence>
<evidence type="ECO:0000313" key="2">
    <source>
        <dbReference type="EMBL" id="RZB63799.1"/>
    </source>
</evidence>
<dbReference type="EMBL" id="QZWG01000015">
    <property type="protein sequence ID" value="RZB63799.1"/>
    <property type="molecule type" value="Genomic_DNA"/>
</dbReference>
<dbReference type="AlphaFoldDB" id="A0A445GRC8"/>
<name>A0A445GRC8_GLYSO</name>
<organism evidence="2 3">
    <name type="scientific">Glycine soja</name>
    <name type="common">Wild soybean</name>
    <dbReference type="NCBI Taxonomy" id="3848"/>
    <lineage>
        <taxon>Eukaryota</taxon>
        <taxon>Viridiplantae</taxon>
        <taxon>Streptophyta</taxon>
        <taxon>Embryophyta</taxon>
        <taxon>Tracheophyta</taxon>
        <taxon>Spermatophyta</taxon>
        <taxon>Magnoliopsida</taxon>
        <taxon>eudicotyledons</taxon>
        <taxon>Gunneridae</taxon>
        <taxon>Pentapetalae</taxon>
        <taxon>rosids</taxon>
        <taxon>fabids</taxon>
        <taxon>Fabales</taxon>
        <taxon>Fabaceae</taxon>
        <taxon>Papilionoideae</taxon>
        <taxon>50 kb inversion clade</taxon>
        <taxon>NPAAA clade</taxon>
        <taxon>indigoferoid/millettioid clade</taxon>
        <taxon>Phaseoleae</taxon>
        <taxon>Glycine</taxon>
        <taxon>Glycine subgen. Soja</taxon>
    </lineage>
</organism>
<feature type="domain" description="F-box protein At3g26010-like beta-propeller" evidence="1">
    <location>
        <begin position="95"/>
        <end position="223"/>
    </location>
</feature>
<dbReference type="Gramene" id="XM_028348448.1">
    <property type="protein sequence ID" value="XP_028204249.1"/>
    <property type="gene ID" value="LOC114388116"/>
</dbReference>
<dbReference type="Pfam" id="PF24750">
    <property type="entry name" value="b-prop_At3g26010-like"/>
    <property type="match status" value="1"/>
</dbReference>
<dbReference type="InterPro" id="IPR017451">
    <property type="entry name" value="F-box-assoc_interact_dom"/>
</dbReference>
<sequence>MAFCPDELLLFKICSYLPAKAIYRFKCTCKTVSNIVEETEFATKQTENSLKKDDTCFFLRHETPQTYDEKVELYPLPGKQLSSGVSEDVLRFLSKSSTRMLASTKGLILLCLTTSNTYTPAVELFICNPATKSWSNIPSPIQVQEKQLYADPKMVLLEECSTGYMIIHFEVQTDWSADYPCNIYKSKEGLWKAMKRSFYAGGRNMKFEMPVYLNGAIHFISDCFPYLTERSPFYRPYIMSYNLESCLSTMLRVPEDATHDLSCDCEMSIFSWGKAQSMSICLVRLRKSVVTVWILTDYESHTWFRILEVATQEMGLREEDPKITGFTVINGDLLILATETRVYSYGLTDDGNCMRVEEICQHRFASKVCFTSYSDILRLCGPGATCLPC</sequence>
<dbReference type="InterPro" id="IPR056592">
    <property type="entry name" value="Beta-prop_At3g26010-like"/>
</dbReference>
<dbReference type="InterPro" id="IPR036047">
    <property type="entry name" value="F-box-like_dom_sf"/>
</dbReference>
<proteinExistence type="predicted"/>
<comment type="caution">
    <text evidence="2">The sequence shown here is derived from an EMBL/GenBank/DDBJ whole genome shotgun (WGS) entry which is preliminary data.</text>
</comment>
<dbReference type="Proteomes" id="UP000289340">
    <property type="component" value="Chromosome 15"/>
</dbReference>
<dbReference type="InterPro" id="IPR050796">
    <property type="entry name" value="SCF_F-box_component"/>
</dbReference>
<dbReference type="PANTHER" id="PTHR31672:SF13">
    <property type="entry name" value="F-BOX PROTEIN CPR30-LIKE"/>
    <property type="match status" value="1"/>
</dbReference>
<keyword evidence="3" id="KW-1185">Reference proteome</keyword>
<gene>
    <name evidence="2" type="ORF">D0Y65_040402</name>
</gene>
<dbReference type="NCBIfam" id="TIGR01640">
    <property type="entry name" value="F_box_assoc_1"/>
    <property type="match status" value="1"/>
</dbReference>
<accession>A0A445GRC8</accession>
<evidence type="ECO:0000313" key="3">
    <source>
        <dbReference type="Proteomes" id="UP000289340"/>
    </source>
</evidence>